<keyword evidence="4 8" id="KW-0812">Transmembrane</keyword>
<dbReference type="PANTHER" id="PTHR42718">
    <property type="entry name" value="MAJOR FACILITATOR SUPERFAMILY MULTIDRUG TRANSPORTER MFSC"/>
    <property type="match status" value="1"/>
</dbReference>
<dbReference type="RefSeq" id="WP_317637293.1">
    <property type="nucleotide sequence ID" value="NZ_AP026803.1"/>
</dbReference>
<evidence type="ECO:0000256" key="1">
    <source>
        <dbReference type="ARBA" id="ARBA00004651"/>
    </source>
</evidence>
<keyword evidence="3" id="KW-1003">Cell membrane</keyword>
<name>A0ABM8BIC2_9LACO</name>
<keyword evidence="5 8" id="KW-1133">Transmembrane helix</keyword>
<feature type="transmembrane region" description="Helical" evidence="8">
    <location>
        <begin position="396"/>
        <end position="417"/>
    </location>
</feature>
<evidence type="ECO:0000256" key="7">
    <source>
        <dbReference type="SAM" id="MobiDB-lite"/>
    </source>
</evidence>
<accession>A0ABM8BIC2</accession>
<evidence type="ECO:0000256" key="3">
    <source>
        <dbReference type="ARBA" id="ARBA00022475"/>
    </source>
</evidence>
<feature type="transmembrane region" description="Helical" evidence="8">
    <location>
        <begin position="259"/>
        <end position="280"/>
    </location>
</feature>
<evidence type="ECO:0000313" key="11">
    <source>
        <dbReference type="Proteomes" id="UP001321741"/>
    </source>
</evidence>
<sequence>MTKKMNWLFGTLLGGAVLTSLLQTSLTTALPKIMTAMNLTATKAQWLTSAFSLTMGIMIPATAYIIKRYSIRKIFLTTMLLFTVGALIDALTQSFAVLLVGRVLQALGSGTILSLTQVVVLTRYPQERQGRVMGIFGLAAGAAPVISPTLTGLLVDHWGWRSIFLFTVVIALAIIMLALITVKSEKDDVKIKFDYWSFIWCSSGMSGILLSLGNLTSKNLLLIVVPLLLGVLCNFFFIRRQLRLPEPFLNIRVLKNRNTALATIISITMYAVMMGGSTLYPILIQTVMKKSAVVSGLAMLPGSVAMTLVSPLAGKLFDQYGISKLVTGGSLLMFISCLGVSFINSPQMLWLLIILYILRLIAVGCIMMTVVTWGMQKLDPDDVAHGTALLTSLRTVSGAVGAVIFTEIMSMVSHMAAQHTSANYPGMQAAFLAITFVALIQLIIALVFFRKGKMNEKQKSERIKNKNSVGSPKIAARS</sequence>
<feature type="transmembrane region" description="Helical" evidence="8">
    <location>
        <begin position="78"/>
        <end position="100"/>
    </location>
</feature>
<dbReference type="Pfam" id="PF07690">
    <property type="entry name" value="MFS_1"/>
    <property type="match status" value="1"/>
</dbReference>
<feature type="transmembrane region" description="Helical" evidence="8">
    <location>
        <begin position="292"/>
        <end position="313"/>
    </location>
</feature>
<feature type="transmembrane region" description="Helical" evidence="8">
    <location>
        <begin position="45"/>
        <end position="66"/>
    </location>
</feature>
<evidence type="ECO:0000256" key="6">
    <source>
        <dbReference type="ARBA" id="ARBA00023136"/>
    </source>
</evidence>
<dbReference type="InterPro" id="IPR011701">
    <property type="entry name" value="MFS"/>
</dbReference>
<evidence type="ECO:0000259" key="9">
    <source>
        <dbReference type="PROSITE" id="PS50850"/>
    </source>
</evidence>
<dbReference type="PROSITE" id="PS50850">
    <property type="entry name" value="MFS"/>
    <property type="match status" value="1"/>
</dbReference>
<evidence type="ECO:0000256" key="5">
    <source>
        <dbReference type="ARBA" id="ARBA00022989"/>
    </source>
</evidence>
<feature type="transmembrane region" description="Helical" evidence="8">
    <location>
        <begin position="160"/>
        <end position="181"/>
    </location>
</feature>
<dbReference type="Gene3D" id="1.20.1250.20">
    <property type="entry name" value="MFS general substrate transporter like domains"/>
    <property type="match status" value="1"/>
</dbReference>
<protein>
    <submittedName>
        <fullName evidence="10">MFS transporter</fullName>
    </submittedName>
</protein>
<dbReference type="NCBIfam" id="TIGR00711">
    <property type="entry name" value="efflux_EmrB"/>
    <property type="match status" value="1"/>
</dbReference>
<evidence type="ECO:0000256" key="2">
    <source>
        <dbReference type="ARBA" id="ARBA00022448"/>
    </source>
</evidence>
<gene>
    <name evidence="10" type="primary">LinCd</name>
    <name evidence="10" type="ORF">KIM322_13190</name>
</gene>
<keyword evidence="6 8" id="KW-0472">Membrane</keyword>
<dbReference type="SUPFAM" id="SSF103473">
    <property type="entry name" value="MFS general substrate transporter"/>
    <property type="match status" value="1"/>
</dbReference>
<evidence type="ECO:0000256" key="8">
    <source>
        <dbReference type="SAM" id="Phobius"/>
    </source>
</evidence>
<dbReference type="InterPro" id="IPR036259">
    <property type="entry name" value="MFS_trans_sf"/>
</dbReference>
<dbReference type="Gene3D" id="1.20.1720.10">
    <property type="entry name" value="Multidrug resistance protein D"/>
    <property type="match status" value="1"/>
</dbReference>
<dbReference type="EMBL" id="AP026803">
    <property type="protein sequence ID" value="BDR61058.1"/>
    <property type="molecule type" value="Genomic_DNA"/>
</dbReference>
<keyword evidence="2" id="KW-0813">Transport</keyword>
<evidence type="ECO:0000256" key="4">
    <source>
        <dbReference type="ARBA" id="ARBA00022692"/>
    </source>
</evidence>
<feature type="transmembrane region" description="Helical" evidence="8">
    <location>
        <begin position="325"/>
        <end position="343"/>
    </location>
</feature>
<feature type="transmembrane region" description="Helical" evidence="8">
    <location>
        <begin position="429"/>
        <end position="449"/>
    </location>
</feature>
<dbReference type="InterPro" id="IPR020846">
    <property type="entry name" value="MFS_dom"/>
</dbReference>
<feature type="transmembrane region" description="Helical" evidence="8">
    <location>
        <begin position="106"/>
        <end position="125"/>
    </location>
</feature>
<proteinExistence type="predicted"/>
<feature type="transmembrane region" description="Helical" evidence="8">
    <location>
        <begin position="132"/>
        <end position="154"/>
    </location>
</feature>
<keyword evidence="11" id="KW-1185">Reference proteome</keyword>
<comment type="subcellular location">
    <subcellularLocation>
        <location evidence="1">Cell membrane</location>
        <topology evidence="1">Multi-pass membrane protein</topology>
    </subcellularLocation>
</comment>
<feature type="domain" description="Major facilitator superfamily (MFS) profile" evidence="9">
    <location>
        <begin position="8"/>
        <end position="453"/>
    </location>
</feature>
<feature type="region of interest" description="Disordered" evidence="7">
    <location>
        <begin position="459"/>
        <end position="478"/>
    </location>
</feature>
<feature type="transmembrane region" description="Helical" evidence="8">
    <location>
        <begin position="219"/>
        <end position="238"/>
    </location>
</feature>
<dbReference type="InterPro" id="IPR004638">
    <property type="entry name" value="EmrB-like"/>
</dbReference>
<dbReference type="PANTHER" id="PTHR42718:SF24">
    <property type="entry name" value="MAJOR FACILITATOR SUPERFAMILY (MFS) PROFILE DOMAIN-CONTAINING PROTEIN"/>
    <property type="match status" value="1"/>
</dbReference>
<feature type="transmembrane region" description="Helical" evidence="8">
    <location>
        <begin position="349"/>
        <end position="375"/>
    </location>
</feature>
<reference evidence="10 11" key="1">
    <citation type="journal article" date="2023" name="Microbiol. Spectr.">
        <title>Symbiosis of Carpenter Bees with Uncharacterized Lactic Acid Bacteria Showing NAD Auxotrophy.</title>
        <authorList>
            <person name="Kawasaki S."/>
            <person name="Ozawa K."/>
            <person name="Mori T."/>
            <person name="Yamamoto A."/>
            <person name="Ito M."/>
            <person name="Ohkuma M."/>
            <person name="Sakamoto M."/>
            <person name="Matsutani M."/>
        </authorList>
    </citation>
    <scope>NUCLEOTIDE SEQUENCE [LARGE SCALE GENOMIC DNA]</scope>
    <source>
        <strain evidence="10 11">Kim32-2</strain>
    </source>
</reference>
<feature type="transmembrane region" description="Helical" evidence="8">
    <location>
        <begin position="193"/>
        <end position="213"/>
    </location>
</feature>
<evidence type="ECO:0000313" key="10">
    <source>
        <dbReference type="EMBL" id="BDR61058.1"/>
    </source>
</evidence>
<organism evidence="10 11">
    <name type="scientific">Lactobacillus xylocopicola</name>
    <dbReference type="NCBI Taxonomy" id="2976676"/>
    <lineage>
        <taxon>Bacteria</taxon>
        <taxon>Bacillati</taxon>
        <taxon>Bacillota</taxon>
        <taxon>Bacilli</taxon>
        <taxon>Lactobacillales</taxon>
        <taxon>Lactobacillaceae</taxon>
        <taxon>Lactobacillus</taxon>
    </lineage>
</organism>
<dbReference type="Proteomes" id="UP001321741">
    <property type="component" value="Chromosome"/>
</dbReference>